<dbReference type="GO" id="GO:0003677">
    <property type="term" value="F:DNA binding"/>
    <property type="evidence" value="ECO:0007669"/>
    <property type="project" value="UniProtKB-UniRule"/>
</dbReference>
<dbReference type="InterPro" id="IPR050624">
    <property type="entry name" value="HTH-type_Tx_Regulator"/>
</dbReference>
<dbReference type="PANTHER" id="PTHR43479:SF11">
    <property type="entry name" value="ACREF_ENVCD OPERON REPRESSOR-RELATED"/>
    <property type="match status" value="1"/>
</dbReference>
<proteinExistence type="predicted"/>
<sequence>MTLDGYKHGRVPRAIREKQILDIAEKQFIELGYDDVSIESIRTEAKVSRPMVYDYFGSKDQVYLACVKRARTEYENKLVEVFNSNLPLNELILKVTTIYFDIVETNPKRWEALFAGSMIPAVGDLGKSLNDLRLGTIKHLITLIIQHYPNIDYEKVDAFAHTIFAIGIQLAMWWISNPNVTKDKVISYNVAFVNGGIDQLAIK</sequence>
<keyword evidence="1 2" id="KW-0238">DNA-binding</keyword>
<organism evidence="4 5">
    <name type="scientific">Acinetobacter calcoaceticus</name>
    <dbReference type="NCBI Taxonomy" id="471"/>
    <lineage>
        <taxon>Bacteria</taxon>
        <taxon>Pseudomonadati</taxon>
        <taxon>Pseudomonadota</taxon>
        <taxon>Gammaproteobacteria</taxon>
        <taxon>Moraxellales</taxon>
        <taxon>Moraxellaceae</taxon>
        <taxon>Acinetobacter</taxon>
        <taxon>Acinetobacter calcoaceticus/baumannii complex</taxon>
    </lineage>
</organism>
<evidence type="ECO:0000256" key="2">
    <source>
        <dbReference type="PROSITE-ProRule" id="PRU00335"/>
    </source>
</evidence>
<dbReference type="PROSITE" id="PS50977">
    <property type="entry name" value="HTH_TETR_2"/>
    <property type="match status" value="1"/>
</dbReference>
<dbReference type="InterPro" id="IPR009057">
    <property type="entry name" value="Homeodomain-like_sf"/>
</dbReference>
<dbReference type="SUPFAM" id="SSF46689">
    <property type="entry name" value="Homeodomain-like"/>
    <property type="match status" value="1"/>
</dbReference>
<dbReference type="EMBL" id="JAUSQP010000001">
    <property type="protein sequence ID" value="MDP9803118.1"/>
    <property type="molecule type" value="Genomic_DNA"/>
</dbReference>
<protein>
    <submittedName>
        <fullName evidence="4">AcrR family transcriptional regulator</fullName>
    </submittedName>
</protein>
<accession>A0ABD5AKL2</accession>
<feature type="DNA-binding region" description="H-T-H motif" evidence="2">
    <location>
        <begin position="37"/>
        <end position="56"/>
    </location>
</feature>
<evidence type="ECO:0000256" key="1">
    <source>
        <dbReference type="ARBA" id="ARBA00023125"/>
    </source>
</evidence>
<dbReference type="PANTHER" id="PTHR43479">
    <property type="entry name" value="ACREF/ENVCD OPERON REPRESSOR-RELATED"/>
    <property type="match status" value="1"/>
</dbReference>
<reference evidence="4 5" key="1">
    <citation type="submission" date="2023-07" db="EMBL/GenBank/DDBJ databases">
        <title>Sorghum-associated microbial communities from plants grown in Nebraska, USA.</title>
        <authorList>
            <person name="Schachtman D."/>
        </authorList>
    </citation>
    <scope>NUCLEOTIDE SEQUENCE [LARGE SCALE GENOMIC DNA]</scope>
    <source>
        <strain evidence="4 5">CC146</strain>
    </source>
</reference>
<dbReference type="Proteomes" id="UP001240164">
    <property type="component" value="Unassembled WGS sequence"/>
</dbReference>
<feature type="domain" description="HTH tetR-type" evidence="3">
    <location>
        <begin position="14"/>
        <end position="74"/>
    </location>
</feature>
<dbReference type="InterPro" id="IPR001647">
    <property type="entry name" value="HTH_TetR"/>
</dbReference>
<dbReference type="Gene3D" id="1.10.357.10">
    <property type="entry name" value="Tetracycline Repressor, domain 2"/>
    <property type="match status" value="1"/>
</dbReference>
<dbReference type="InterPro" id="IPR023772">
    <property type="entry name" value="DNA-bd_HTH_TetR-type_CS"/>
</dbReference>
<dbReference type="Pfam" id="PF00440">
    <property type="entry name" value="TetR_N"/>
    <property type="match status" value="1"/>
</dbReference>
<comment type="caution">
    <text evidence="4">The sequence shown here is derived from an EMBL/GenBank/DDBJ whole genome shotgun (WGS) entry which is preliminary data.</text>
</comment>
<dbReference type="AlphaFoldDB" id="A0ABD5AKL2"/>
<evidence type="ECO:0000259" key="3">
    <source>
        <dbReference type="PROSITE" id="PS50977"/>
    </source>
</evidence>
<gene>
    <name evidence="4" type="ORF">J2771_001372</name>
</gene>
<dbReference type="PROSITE" id="PS01081">
    <property type="entry name" value="HTH_TETR_1"/>
    <property type="match status" value="1"/>
</dbReference>
<name>A0ABD5AKL2_ACICA</name>
<dbReference type="PRINTS" id="PR00455">
    <property type="entry name" value="HTHTETR"/>
</dbReference>
<evidence type="ECO:0000313" key="4">
    <source>
        <dbReference type="EMBL" id="MDP9803118.1"/>
    </source>
</evidence>
<dbReference type="RefSeq" id="WP_199990179.1">
    <property type="nucleotide sequence ID" value="NZ_JADVKR010000004.1"/>
</dbReference>
<evidence type="ECO:0000313" key="5">
    <source>
        <dbReference type="Proteomes" id="UP001240164"/>
    </source>
</evidence>